<accession>A0AA37SDL9</accession>
<name>A0AA37SDL9_9GAMM</name>
<dbReference type="InterPro" id="IPR027417">
    <property type="entry name" value="P-loop_NTPase"/>
</dbReference>
<gene>
    <name evidence="1" type="ORF">GCM10007876_39090</name>
</gene>
<dbReference type="RefSeq" id="WP_284383852.1">
    <property type="nucleotide sequence ID" value="NZ_BSNM01000026.1"/>
</dbReference>
<sequence length="1259" mass="141387">MNFISDTDDPALEYIFRGRGKVQSGKTYSVKPCFKNGTAGKDIHLEIPEKDYTDFKGEAGAEVLQGLSGSGVFIHDNDSCEAFLTSIVRSVSEDNFVGVNCTCISLFKEHLIPEINLIDYKHKASEKSPHSQSKFIDSAPQIDIEKLTRSISHNLISQFMPSSLGNSDIAVSHSSPLSPIESVPLPTAIASRNQLIDSTVYSLQNYNTAWLYGATGVGKTVAAKMAAKHLGGHWLGANLRGLNSQEVCQILASSLINLNHQEITGVLIDDLECIFTSIVTEKLLSLHHFCKKNNIFILFTSSRVTDEDYLYSAELPLEVEQKVDDFSETDIKEILSALGVTADYWARYIYMSSGGGHPQLVIAMIQSMKKSKWSIEEFRTLNSLLQKNETVERVKKKTRERLLHELPASAREIVERVSLITGRFDRNLVLDLALLPPKIANAGITFDSLVGSWIDQHEMDCFSLSPLLSNFAVATLTKQQRKPIQCEIADSILRKKVIDPITMNTAFIAAFSGENSRALALLCYPILTTELSELQIIAPHLIMFTFLNTDNSIYAHDSNVNLMLRGSQLILLTCFEDKKDSYLETFNRFEIEADKSDAQEAGSSVLVRIMIYSKLLLSQPKFGNLPNWNSIVMKLNTLFKNKAELLPTSISHNEIPTEIEGISIVNFLIINQLHQIKTIEELIPLFEFIDTLGSDARKDLFQTIEQIDFGVDTFVRGAWLHEYKRETIDCEKHSAIFSELESFANRWEHKELAEVCVQFTAVIWDESGGKKDKALMVIDSGLSKYGSSSACLIRAKAKVLFRAKEYGKSLALSNQLIASNAVLNSVEKIFFYRDAAICAENIKNHSLARKFYLLGASASKERELLENKPMQVGFKADAALASWRSGNREECIQDLAGVLLELKDIEPKSSLQAAHCHAISRHILLWLEQEASKQKKFVVNGEKVTIYPGIVSNPEPHKDIDKQRLTPIEMAWYMLASIENYCSLDVGIASNLVEHLPKGPIVEGELALRSSRLDTAIINPNGELLIRALKCFVSNLSYISTNVKINKSKDINFTYQALPEATIADFEIYNGIVEHYLLSFVISCALQSKWDEVDKLVTHILMEPEVVIRTELISIMEGKEINTTDAIAHNSKLLMRLRHQQKKTSISLIIGVFHQTLIAIKIGIDIKQSNLISRLAFESLKVKWLDFWGQQRYLLKDPEYHFVHIDKALSVKDYSWPKNVLCLMKAILPTLNLNNEPEVRSILDELMTISRDQFKGNSG</sequence>
<reference evidence="1" key="1">
    <citation type="journal article" date="2014" name="Int. J. Syst. Evol. Microbiol.">
        <title>Complete genome sequence of Corynebacterium casei LMG S-19264T (=DSM 44701T), isolated from a smear-ripened cheese.</title>
        <authorList>
            <consortium name="US DOE Joint Genome Institute (JGI-PGF)"/>
            <person name="Walter F."/>
            <person name="Albersmeier A."/>
            <person name="Kalinowski J."/>
            <person name="Ruckert C."/>
        </authorList>
    </citation>
    <scope>NUCLEOTIDE SEQUENCE</scope>
    <source>
        <strain evidence="1">NBRC 110071</strain>
    </source>
</reference>
<keyword evidence="2" id="KW-1185">Reference proteome</keyword>
<evidence type="ECO:0000313" key="1">
    <source>
        <dbReference type="EMBL" id="GLQ33429.1"/>
    </source>
</evidence>
<dbReference type="AlphaFoldDB" id="A0AA37SDL9"/>
<comment type="caution">
    <text evidence="1">The sequence shown here is derived from an EMBL/GenBank/DDBJ whole genome shotgun (WGS) entry which is preliminary data.</text>
</comment>
<proteinExistence type="predicted"/>
<organism evidence="1 2">
    <name type="scientific">Litoribrevibacter albus</name>
    <dbReference type="NCBI Taxonomy" id="1473156"/>
    <lineage>
        <taxon>Bacteria</taxon>
        <taxon>Pseudomonadati</taxon>
        <taxon>Pseudomonadota</taxon>
        <taxon>Gammaproteobacteria</taxon>
        <taxon>Oceanospirillales</taxon>
        <taxon>Oceanospirillaceae</taxon>
        <taxon>Litoribrevibacter</taxon>
    </lineage>
</organism>
<evidence type="ECO:0000313" key="2">
    <source>
        <dbReference type="Proteomes" id="UP001161389"/>
    </source>
</evidence>
<dbReference type="EMBL" id="BSNM01000026">
    <property type="protein sequence ID" value="GLQ33429.1"/>
    <property type="molecule type" value="Genomic_DNA"/>
</dbReference>
<dbReference type="Gene3D" id="3.40.50.300">
    <property type="entry name" value="P-loop containing nucleotide triphosphate hydrolases"/>
    <property type="match status" value="1"/>
</dbReference>
<dbReference type="SUPFAM" id="SSF52540">
    <property type="entry name" value="P-loop containing nucleoside triphosphate hydrolases"/>
    <property type="match status" value="1"/>
</dbReference>
<dbReference type="Proteomes" id="UP001161389">
    <property type="component" value="Unassembled WGS sequence"/>
</dbReference>
<reference evidence="1" key="2">
    <citation type="submission" date="2023-01" db="EMBL/GenBank/DDBJ databases">
        <title>Draft genome sequence of Litoribrevibacter albus strain NBRC 110071.</title>
        <authorList>
            <person name="Sun Q."/>
            <person name="Mori K."/>
        </authorList>
    </citation>
    <scope>NUCLEOTIDE SEQUENCE</scope>
    <source>
        <strain evidence="1">NBRC 110071</strain>
    </source>
</reference>
<protein>
    <submittedName>
        <fullName evidence="1">Uncharacterized protein</fullName>
    </submittedName>
</protein>